<dbReference type="Proteomes" id="UP000242258">
    <property type="component" value="Unassembled WGS sequence"/>
</dbReference>
<sequence>MSYVIEQIKPEHDVNIALIIKQVGAEFGAIGEGFGPSDPEVDAMSQHYNDASASRYFVASIKGNIVGGSGVAAFNGSNQVCELRKLFLLAESRGLGIGKKLTEDCLAYAKAKGYKQCYLDTLSNMTSAIALYEKLGFSHLEKPLAGTIHNGCDVWMIKQL</sequence>
<keyword evidence="1 3" id="KW-0808">Transferase</keyword>
<proteinExistence type="predicted"/>
<reference evidence="4" key="1">
    <citation type="submission" date="2016-09" db="EMBL/GenBank/DDBJ databases">
        <authorList>
            <person name="Wan X."/>
            <person name="Hou S."/>
        </authorList>
    </citation>
    <scope>NUCLEOTIDE SEQUENCE [LARGE SCALE GENOMIC DNA]</scope>
    <source>
        <strain evidence="4">KH87</strain>
    </source>
</reference>
<dbReference type="OrthoDB" id="5419426at2"/>
<dbReference type="RefSeq" id="WP_070048351.1">
    <property type="nucleotide sequence ID" value="NZ_CBCSDO010000001.1"/>
</dbReference>
<evidence type="ECO:0000313" key="4">
    <source>
        <dbReference type="Proteomes" id="UP000242258"/>
    </source>
</evidence>
<comment type="caution">
    <text evidence="3">The sequence shown here is derived from an EMBL/GenBank/DDBJ whole genome shotgun (WGS) entry which is preliminary data.</text>
</comment>
<feature type="domain" description="N-acetyltransferase" evidence="2">
    <location>
        <begin position="18"/>
        <end position="160"/>
    </location>
</feature>
<dbReference type="Gene3D" id="3.40.630.30">
    <property type="match status" value="1"/>
</dbReference>
<dbReference type="EMBL" id="MKEK01000001">
    <property type="protein sequence ID" value="OEY68785.1"/>
    <property type="molecule type" value="Genomic_DNA"/>
</dbReference>
<dbReference type="SUPFAM" id="SSF55729">
    <property type="entry name" value="Acyl-CoA N-acyltransferases (Nat)"/>
    <property type="match status" value="1"/>
</dbReference>
<dbReference type="GO" id="GO:0008080">
    <property type="term" value="F:N-acetyltransferase activity"/>
    <property type="evidence" value="ECO:0007669"/>
    <property type="project" value="InterPro"/>
</dbReference>
<name>A0A1E7Q3M9_9GAMM</name>
<organism evidence="3 4">
    <name type="scientific">Rheinheimera salexigens</name>
    <dbReference type="NCBI Taxonomy" id="1628148"/>
    <lineage>
        <taxon>Bacteria</taxon>
        <taxon>Pseudomonadati</taxon>
        <taxon>Pseudomonadota</taxon>
        <taxon>Gammaproteobacteria</taxon>
        <taxon>Chromatiales</taxon>
        <taxon>Chromatiaceae</taxon>
        <taxon>Rheinheimera</taxon>
    </lineage>
</organism>
<dbReference type="InterPro" id="IPR000182">
    <property type="entry name" value="GNAT_dom"/>
</dbReference>
<dbReference type="Pfam" id="PF00583">
    <property type="entry name" value="Acetyltransf_1"/>
    <property type="match status" value="1"/>
</dbReference>
<dbReference type="InterPro" id="IPR050769">
    <property type="entry name" value="NAT_camello-type"/>
</dbReference>
<evidence type="ECO:0000313" key="3">
    <source>
        <dbReference type="EMBL" id="OEY68785.1"/>
    </source>
</evidence>
<protein>
    <submittedName>
        <fullName evidence="3">GNAT family N-acetyltransferase</fullName>
    </submittedName>
</protein>
<dbReference type="CDD" id="cd04301">
    <property type="entry name" value="NAT_SF"/>
    <property type="match status" value="1"/>
</dbReference>
<evidence type="ECO:0000256" key="1">
    <source>
        <dbReference type="ARBA" id="ARBA00022679"/>
    </source>
</evidence>
<accession>A0A1E7Q3M9</accession>
<dbReference type="PANTHER" id="PTHR13947:SF37">
    <property type="entry name" value="LD18367P"/>
    <property type="match status" value="1"/>
</dbReference>
<dbReference type="STRING" id="1628148.BI198_03810"/>
<gene>
    <name evidence="3" type="ORF">BI198_03810</name>
</gene>
<dbReference type="InterPro" id="IPR016181">
    <property type="entry name" value="Acyl_CoA_acyltransferase"/>
</dbReference>
<keyword evidence="4" id="KW-1185">Reference proteome</keyword>
<evidence type="ECO:0000259" key="2">
    <source>
        <dbReference type="PROSITE" id="PS51186"/>
    </source>
</evidence>
<dbReference type="PROSITE" id="PS51186">
    <property type="entry name" value="GNAT"/>
    <property type="match status" value="1"/>
</dbReference>
<dbReference type="AlphaFoldDB" id="A0A1E7Q3M9"/>
<dbReference type="PANTHER" id="PTHR13947">
    <property type="entry name" value="GNAT FAMILY N-ACETYLTRANSFERASE"/>
    <property type="match status" value="1"/>
</dbReference>